<dbReference type="CDD" id="cd04371">
    <property type="entry name" value="DEP"/>
    <property type="match status" value="1"/>
</dbReference>
<organism evidence="2">
    <name type="scientific">Timspurckia oligopyrenoides</name>
    <dbReference type="NCBI Taxonomy" id="708627"/>
    <lineage>
        <taxon>Eukaryota</taxon>
        <taxon>Rhodophyta</taxon>
        <taxon>Bangiophyceae</taxon>
        <taxon>Porphyridiales</taxon>
        <taxon>Porphyridiaceae</taxon>
        <taxon>Timspurckia</taxon>
    </lineage>
</organism>
<proteinExistence type="predicted"/>
<protein>
    <recommendedName>
        <fullName evidence="1">DEP domain-containing protein</fullName>
    </recommendedName>
</protein>
<dbReference type="InterPro" id="IPR036388">
    <property type="entry name" value="WH-like_DNA-bd_sf"/>
</dbReference>
<dbReference type="InterPro" id="IPR000591">
    <property type="entry name" value="DEP_dom"/>
</dbReference>
<reference evidence="2" key="1">
    <citation type="submission" date="2021-01" db="EMBL/GenBank/DDBJ databases">
        <authorList>
            <person name="Corre E."/>
            <person name="Pelletier E."/>
            <person name="Niang G."/>
            <person name="Scheremetjew M."/>
            <person name="Finn R."/>
            <person name="Kale V."/>
            <person name="Holt S."/>
            <person name="Cochrane G."/>
            <person name="Meng A."/>
            <person name="Brown T."/>
            <person name="Cohen L."/>
        </authorList>
    </citation>
    <scope>NUCLEOTIDE SEQUENCE</scope>
    <source>
        <strain evidence="2">CCMP3278</strain>
    </source>
</reference>
<gene>
    <name evidence="2" type="ORF">TOLI1172_LOCUS5707</name>
</gene>
<feature type="domain" description="DEP" evidence="1">
    <location>
        <begin position="62"/>
        <end position="140"/>
    </location>
</feature>
<dbReference type="Pfam" id="PF00610">
    <property type="entry name" value="DEP"/>
    <property type="match status" value="1"/>
</dbReference>
<evidence type="ECO:0000313" key="2">
    <source>
        <dbReference type="EMBL" id="CAD8821312.1"/>
    </source>
</evidence>
<dbReference type="Gene3D" id="1.10.10.10">
    <property type="entry name" value="Winged helix-like DNA-binding domain superfamily/Winged helix DNA-binding domain"/>
    <property type="match status" value="1"/>
</dbReference>
<dbReference type="EMBL" id="HBFP01007968">
    <property type="protein sequence ID" value="CAD8821312.1"/>
    <property type="molecule type" value="Transcribed_RNA"/>
</dbReference>
<name>A0A7S0ZGV4_9RHOD</name>
<dbReference type="GO" id="GO:0035556">
    <property type="term" value="P:intracellular signal transduction"/>
    <property type="evidence" value="ECO:0007669"/>
    <property type="project" value="InterPro"/>
</dbReference>
<accession>A0A7S0ZGV4</accession>
<evidence type="ECO:0000259" key="1">
    <source>
        <dbReference type="PROSITE" id="PS50186"/>
    </source>
</evidence>
<dbReference type="SUPFAM" id="SSF46785">
    <property type="entry name" value="Winged helix' DNA-binding domain"/>
    <property type="match status" value="1"/>
</dbReference>
<dbReference type="AlphaFoldDB" id="A0A7S0ZGV4"/>
<dbReference type="PROSITE" id="PS50186">
    <property type="entry name" value="DEP"/>
    <property type="match status" value="1"/>
</dbReference>
<sequence length="140" mass="15515">MIEFKNKVKSLNEKISKGRFNLGTNPDEKSVGGASSLSGSVTSVDLEQKFRDLHYVKVSAQAKSEMSLKTRECLGTQVSETFLGSDLVSFLIKTRYCKSAAEATHVGSKLLLYGLIYRVGDEQSETFTCSFSPYKFTFVD</sequence>
<dbReference type="SMART" id="SM00049">
    <property type="entry name" value="DEP"/>
    <property type="match status" value="1"/>
</dbReference>
<dbReference type="InterPro" id="IPR036390">
    <property type="entry name" value="WH_DNA-bd_sf"/>
</dbReference>